<gene>
    <name evidence="2" type="ORF">LTR24_007437</name>
</gene>
<organism evidence="2 3">
    <name type="scientific">Lithohypha guttulata</name>
    <dbReference type="NCBI Taxonomy" id="1690604"/>
    <lineage>
        <taxon>Eukaryota</taxon>
        <taxon>Fungi</taxon>
        <taxon>Dikarya</taxon>
        <taxon>Ascomycota</taxon>
        <taxon>Pezizomycotina</taxon>
        <taxon>Eurotiomycetes</taxon>
        <taxon>Chaetothyriomycetidae</taxon>
        <taxon>Chaetothyriales</taxon>
        <taxon>Trichomeriaceae</taxon>
        <taxon>Lithohypha</taxon>
    </lineage>
</organism>
<reference evidence="2 3" key="1">
    <citation type="submission" date="2023-08" db="EMBL/GenBank/DDBJ databases">
        <title>Black Yeasts Isolated from many extreme environments.</title>
        <authorList>
            <person name="Coleine C."/>
            <person name="Stajich J.E."/>
            <person name="Selbmann L."/>
        </authorList>
    </citation>
    <scope>NUCLEOTIDE SEQUENCE [LARGE SCALE GENOMIC DNA]</scope>
    <source>
        <strain evidence="2 3">CCFEE 5885</strain>
    </source>
</reference>
<dbReference type="InterPro" id="IPR036322">
    <property type="entry name" value="WD40_repeat_dom_sf"/>
</dbReference>
<dbReference type="InterPro" id="IPR001680">
    <property type="entry name" value="WD40_rpt"/>
</dbReference>
<accession>A0ABR0K2Z8</accession>
<dbReference type="PROSITE" id="PS50082">
    <property type="entry name" value="WD_REPEATS_2"/>
    <property type="match status" value="1"/>
</dbReference>
<comment type="caution">
    <text evidence="2">The sequence shown here is derived from an EMBL/GenBank/DDBJ whole genome shotgun (WGS) entry which is preliminary data.</text>
</comment>
<evidence type="ECO:0000256" key="1">
    <source>
        <dbReference type="PROSITE-ProRule" id="PRU00221"/>
    </source>
</evidence>
<dbReference type="EMBL" id="JAVRRG010000111">
    <property type="protein sequence ID" value="KAK5084884.1"/>
    <property type="molecule type" value="Genomic_DNA"/>
</dbReference>
<dbReference type="Proteomes" id="UP001345013">
    <property type="component" value="Unassembled WGS sequence"/>
</dbReference>
<dbReference type="Gene3D" id="2.130.10.10">
    <property type="entry name" value="YVTN repeat-like/Quinoprotein amine dehydrogenase"/>
    <property type="match status" value="1"/>
</dbReference>
<sequence length="110" mass="11922">MSCLADAVNHVETLQSLIALDGSTHICAFLCEQAPLQLYSSALIFAPQRSIVRKQCGKIPECIQRVPVTPEVQMWGAELQKLEGHDDEVNAVVFSPNDLQLASASNDGTV</sequence>
<protein>
    <submittedName>
        <fullName evidence="2">Uncharacterized protein</fullName>
    </submittedName>
</protein>
<dbReference type="PROSITE" id="PS50294">
    <property type="entry name" value="WD_REPEATS_REGION"/>
    <property type="match status" value="1"/>
</dbReference>
<evidence type="ECO:0000313" key="2">
    <source>
        <dbReference type="EMBL" id="KAK5084884.1"/>
    </source>
</evidence>
<evidence type="ECO:0000313" key="3">
    <source>
        <dbReference type="Proteomes" id="UP001345013"/>
    </source>
</evidence>
<dbReference type="SUPFAM" id="SSF50978">
    <property type="entry name" value="WD40 repeat-like"/>
    <property type="match status" value="1"/>
</dbReference>
<dbReference type="InterPro" id="IPR015943">
    <property type="entry name" value="WD40/YVTN_repeat-like_dom_sf"/>
</dbReference>
<proteinExistence type="predicted"/>
<keyword evidence="3" id="KW-1185">Reference proteome</keyword>
<keyword evidence="1" id="KW-0853">WD repeat</keyword>
<name>A0ABR0K2Z8_9EURO</name>
<feature type="repeat" description="WD" evidence="1">
    <location>
        <begin position="82"/>
        <end position="110"/>
    </location>
</feature>
<dbReference type="Pfam" id="PF00400">
    <property type="entry name" value="WD40"/>
    <property type="match status" value="1"/>
</dbReference>